<dbReference type="Pfam" id="PF02518">
    <property type="entry name" value="HATPase_c"/>
    <property type="match status" value="1"/>
</dbReference>
<dbReference type="SUPFAM" id="SSF55874">
    <property type="entry name" value="ATPase domain of HSP90 chaperone/DNA topoisomerase II/histidine kinase"/>
    <property type="match status" value="1"/>
</dbReference>
<comment type="catalytic activity">
    <reaction evidence="1">
        <text>ATP + protein L-histidine = ADP + protein N-phospho-L-histidine.</text>
        <dbReference type="EC" id="2.7.13.3"/>
    </reaction>
</comment>
<keyword evidence="5" id="KW-0902">Two-component regulatory system</keyword>
<accession>A0A368N1B1</accession>
<dbReference type="GO" id="GO:0000160">
    <property type="term" value="P:phosphorelay signal transduction system"/>
    <property type="evidence" value="ECO:0007669"/>
    <property type="project" value="UniProtKB-KW"/>
</dbReference>
<dbReference type="Proteomes" id="UP000252189">
    <property type="component" value="Unassembled WGS sequence"/>
</dbReference>
<comment type="caution">
    <text evidence="7">The sequence shown here is derived from an EMBL/GenBank/DDBJ whole genome shotgun (WGS) entry which is preliminary data.</text>
</comment>
<evidence type="ECO:0000313" key="7">
    <source>
        <dbReference type="EMBL" id="RCU44268.1"/>
    </source>
</evidence>
<protein>
    <recommendedName>
        <fullName evidence="2">histidine kinase</fullName>
        <ecNumber evidence="2">2.7.13.3</ecNumber>
    </recommendedName>
</protein>
<reference evidence="7 8" key="1">
    <citation type="submission" date="2018-07" db="EMBL/GenBank/DDBJ databases">
        <title>Genome sequences of Haloplanus salinus JCM 18368T.</title>
        <authorList>
            <person name="Kim Y.B."/>
            <person name="Roh S.W."/>
        </authorList>
    </citation>
    <scope>NUCLEOTIDE SEQUENCE [LARGE SCALE GENOMIC DNA]</scope>
    <source>
        <strain evidence="7 8">JCM 18368</strain>
    </source>
</reference>
<dbReference type="AlphaFoldDB" id="A0A368N1B1"/>
<organism evidence="7 8">
    <name type="scientific">Haloplanus salinus</name>
    <dbReference type="NCBI Taxonomy" id="1126245"/>
    <lineage>
        <taxon>Archaea</taxon>
        <taxon>Methanobacteriati</taxon>
        <taxon>Methanobacteriota</taxon>
        <taxon>Stenosarchaea group</taxon>
        <taxon>Halobacteria</taxon>
        <taxon>Halobacteriales</taxon>
        <taxon>Haloferacaceae</taxon>
        <taxon>Haloplanus</taxon>
    </lineage>
</organism>
<name>A0A368N1B1_9EURY</name>
<feature type="domain" description="Histidine kinase/HSP90-like ATPase" evidence="6">
    <location>
        <begin position="5"/>
        <end position="57"/>
    </location>
</feature>
<dbReference type="PANTHER" id="PTHR43711">
    <property type="entry name" value="TWO-COMPONENT HISTIDINE KINASE"/>
    <property type="match status" value="1"/>
</dbReference>
<evidence type="ECO:0000256" key="1">
    <source>
        <dbReference type="ARBA" id="ARBA00000085"/>
    </source>
</evidence>
<dbReference type="InterPro" id="IPR003594">
    <property type="entry name" value="HATPase_dom"/>
</dbReference>
<evidence type="ECO:0000256" key="2">
    <source>
        <dbReference type="ARBA" id="ARBA00012438"/>
    </source>
</evidence>
<evidence type="ECO:0000313" key="8">
    <source>
        <dbReference type="Proteomes" id="UP000252189"/>
    </source>
</evidence>
<dbReference type="InterPro" id="IPR050736">
    <property type="entry name" value="Sensor_HK_Regulatory"/>
</dbReference>
<dbReference type="PANTHER" id="PTHR43711:SF1">
    <property type="entry name" value="HISTIDINE KINASE 1"/>
    <property type="match status" value="1"/>
</dbReference>
<dbReference type="GO" id="GO:0004673">
    <property type="term" value="F:protein histidine kinase activity"/>
    <property type="evidence" value="ECO:0007669"/>
    <property type="project" value="UniProtKB-EC"/>
</dbReference>
<dbReference type="OrthoDB" id="8127at2157"/>
<evidence type="ECO:0000256" key="3">
    <source>
        <dbReference type="ARBA" id="ARBA00022679"/>
    </source>
</evidence>
<evidence type="ECO:0000259" key="6">
    <source>
        <dbReference type="Pfam" id="PF02518"/>
    </source>
</evidence>
<dbReference type="EC" id="2.7.13.3" evidence="2"/>
<dbReference type="Gene3D" id="3.30.565.10">
    <property type="entry name" value="Histidine kinase-like ATPase, C-terminal domain"/>
    <property type="match status" value="1"/>
</dbReference>
<proteinExistence type="predicted"/>
<keyword evidence="3" id="KW-0808">Transferase</keyword>
<keyword evidence="8" id="KW-1185">Reference proteome</keyword>
<evidence type="ECO:0000256" key="4">
    <source>
        <dbReference type="ARBA" id="ARBA00022777"/>
    </source>
</evidence>
<gene>
    <name evidence="7" type="ORF">DU504_15915</name>
</gene>
<sequence length="64" mass="6878">MTVVPTGKREDVFEAGYSTTKDGTGFGLNIVEEIADAHGWDIRVTEGPDSDARFEITGVECSAE</sequence>
<keyword evidence="4 7" id="KW-0418">Kinase</keyword>
<dbReference type="InterPro" id="IPR036890">
    <property type="entry name" value="HATPase_C_sf"/>
</dbReference>
<dbReference type="EMBL" id="QPHM01000003">
    <property type="protein sequence ID" value="RCU44268.1"/>
    <property type="molecule type" value="Genomic_DNA"/>
</dbReference>
<evidence type="ECO:0000256" key="5">
    <source>
        <dbReference type="ARBA" id="ARBA00023012"/>
    </source>
</evidence>